<evidence type="ECO:0000256" key="1">
    <source>
        <dbReference type="ARBA" id="ARBA00001657"/>
    </source>
</evidence>
<evidence type="ECO:0000256" key="10">
    <source>
        <dbReference type="ARBA" id="ARBA00022968"/>
    </source>
</evidence>
<gene>
    <name evidence="20" type="primary">Mgam</name>
    <name evidence="20" type="ORF">ZAPATR_R12896</name>
</gene>
<dbReference type="GO" id="GO:0005886">
    <property type="term" value="C:plasma membrane"/>
    <property type="evidence" value="ECO:0007669"/>
    <property type="project" value="UniProtKB-ARBA"/>
</dbReference>
<dbReference type="Proteomes" id="UP000557426">
    <property type="component" value="Unassembled WGS sequence"/>
</dbReference>
<comment type="caution">
    <text evidence="20">The sequence shown here is derived from an EMBL/GenBank/DDBJ whole genome shotgun (WGS) entry which is preliminary data.</text>
</comment>
<dbReference type="InterPro" id="IPR025887">
    <property type="entry name" value="Glyco_hydro_31_N_dom"/>
</dbReference>
<evidence type="ECO:0000256" key="7">
    <source>
        <dbReference type="ARBA" id="ARBA00022729"/>
    </source>
</evidence>
<evidence type="ECO:0000256" key="15">
    <source>
        <dbReference type="ARBA" id="ARBA00023295"/>
    </source>
</evidence>
<evidence type="ECO:0000256" key="16">
    <source>
        <dbReference type="ARBA" id="ARBA00041343"/>
    </source>
</evidence>
<dbReference type="GO" id="GO:0005737">
    <property type="term" value="C:cytoplasm"/>
    <property type="evidence" value="ECO:0007669"/>
    <property type="project" value="UniProtKB-ARBA"/>
</dbReference>
<comment type="similarity">
    <text evidence="3 18">Belongs to the glycosyl hydrolase 31 family.</text>
</comment>
<keyword evidence="11" id="KW-1133">Transmembrane helix</keyword>
<evidence type="ECO:0000256" key="2">
    <source>
        <dbReference type="ARBA" id="ARBA00004167"/>
    </source>
</evidence>
<dbReference type="InterPro" id="IPR013780">
    <property type="entry name" value="Glyco_hydro_b"/>
</dbReference>
<dbReference type="EMBL" id="VZTU01004893">
    <property type="protein sequence ID" value="NXT74957.1"/>
    <property type="molecule type" value="Genomic_DNA"/>
</dbReference>
<dbReference type="FunFam" id="2.60.40.1180:FF:000005">
    <property type="entry name" value="Maltase-glucoamylase, intestinal"/>
    <property type="match status" value="1"/>
</dbReference>
<dbReference type="Gene3D" id="4.10.110.10">
    <property type="entry name" value="Spasmolytic Protein, domain 1"/>
    <property type="match status" value="1"/>
</dbReference>
<dbReference type="InterPro" id="IPR000519">
    <property type="entry name" value="P_trefoil_dom"/>
</dbReference>
<dbReference type="SUPFAM" id="SSF57492">
    <property type="entry name" value="Trefoil"/>
    <property type="match status" value="1"/>
</dbReference>
<dbReference type="InterPro" id="IPR000322">
    <property type="entry name" value="Glyco_hydro_31_TIM"/>
</dbReference>
<reference evidence="20 21" key="1">
    <citation type="submission" date="2019-09" db="EMBL/GenBank/DDBJ databases">
        <title>Bird 10,000 Genomes (B10K) Project - Family phase.</title>
        <authorList>
            <person name="Zhang G."/>
        </authorList>
    </citation>
    <scope>NUCLEOTIDE SEQUENCE [LARGE SCALE GENOMIC DNA]</scope>
    <source>
        <strain evidence="20">B10K-DU-011-47</strain>
        <tissue evidence="20">Mixed tissue sample</tissue>
    </source>
</reference>
<evidence type="ECO:0000256" key="9">
    <source>
        <dbReference type="ARBA" id="ARBA00022801"/>
    </source>
</evidence>
<dbReference type="Pfam" id="PF00088">
    <property type="entry name" value="Trefoil"/>
    <property type="match status" value="1"/>
</dbReference>
<dbReference type="InterPro" id="IPR030459">
    <property type="entry name" value="Glyco_hydro_31_CS"/>
</dbReference>
<keyword evidence="7" id="KW-0732">Signal</keyword>
<keyword evidence="8" id="KW-0677">Repeat</keyword>
<dbReference type="GO" id="GO:0012505">
    <property type="term" value="C:endomembrane system"/>
    <property type="evidence" value="ECO:0007669"/>
    <property type="project" value="UniProtKB-ARBA"/>
</dbReference>
<dbReference type="SUPFAM" id="SSF74650">
    <property type="entry name" value="Galactose mutarotase-like"/>
    <property type="match status" value="1"/>
</dbReference>
<evidence type="ECO:0000313" key="21">
    <source>
        <dbReference type="Proteomes" id="UP000557426"/>
    </source>
</evidence>
<dbReference type="AlphaFoldDB" id="A0A7L3F404"/>
<dbReference type="SUPFAM" id="SSF51445">
    <property type="entry name" value="(Trans)glycosidases"/>
    <property type="match status" value="1"/>
</dbReference>
<keyword evidence="21" id="KW-1185">Reference proteome</keyword>
<dbReference type="InterPro" id="IPR011013">
    <property type="entry name" value="Gal_mutarotase_sf_dom"/>
</dbReference>
<dbReference type="Pfam" id="PF13802">
    <property type="entry name" value="Gal_mutarotas_2"/>
    <property type="match status" value="1"/>
</dbReference>
<evidence type="ECO:0000256" key="3">
    <source>
        <dbReference type="ARBA" id="ARBA00007806"/>
    </source>
</evidence>
<evidence type="ECO:0000256" key="17">
    <source>
        <dbReference type="PROSITE-ProRule" id="PRU00779"/>
    </source>
</evidence>
<dbReference type="CDD" id="cd06602">
    <property type="entry name" value="GH31_MGAM_SI_GAA"/>
    <property type="match status" value="1"/>
</dbReference>
<dbReference type="Gene3D" id="3.20.20.80">
    <property type="entry name" value="Glycosidases"/>
    <property type="match status" value="1"/>
</dbReference>
<evidence type="ECO:0000256" key="18">
    <source>
        <dbReference type="RuleBase" id="RU361185"/>
    </source>
</evidence>
<dbReference type="Gene3D" id="2.60.40.1760">
    <property type="entry name" value="glycosyl hydrolase (family 31)"/>
    <property type="match status" value="1"/>
</dbReference>
<keyword evidence="6" id="KW-0812">Transmembrane</keyword>
<feature type="domain" description="P-type" evidence="19">
    <location>
        <begin position="78"/>
        <end position="124"/>
    </location>
</feature>
<keyword evidence="10" id="KW-0735">Signal-anchor</keyword>
<dbReference type="SUPFAM" id="SSF51011">
    <property type="entry name" value="Glycosyl hydrolase domain"/>
    <property type="match status" value="1"/>
</dbReference>
<evidence type="ECO:0000256" key="11">
    <source>
        <dbReference type="ARBA" id="ARBA00022989"/>
    </source>
</evidence>
<evidence type="ECO:0000259" key="19">
    <source>
        <dbReference type="PROSITE" id="PS51448"/>
    </source>
</evidence>
<evidence type="ECO:0000256" key="14">
    <source>
        <dbReference type="ARBA" id="ARBA00023180"/>
    </source>
</evidence>
<comment type="subcellular location">
    <subcellularLocation>
        <location evidence="2">Membrane</location>
        <topology evidence="2">Single-pass membrane protein</topology>
    </subcellularLocation>
</comment>
<dbReference type="FunFam" id="3.20.20.80:FF:000016">
    <property type="entry name" value="Maltase-glucoamylase, intestinal"/>
    <property type="match status" value="1"/>
</dbReference>
<evidence type="ECO:0000313" key="20">
    <source>
        <dbReference type="EMBL" id="NXT74957.1"/>
    </source>
</evidence>
<keyword evidence="5" id="KW-0765">Sulfation</keyword>
<dbReference type="InterPro" id="IPR017853">
    <property type="entry name" value="GH"/>
</dbReference>
<dbReference type="CDD" id="cd00111">
    <property type="entry name" value="Trefoil"/>
    <property type="match status" value="1"/>
</dbReference>
<dbReference type="GO" id="GO:0005975">
    <property type="term" value="P:carbohydrate metabolic process"/>
    <property type="evidence" value="ECO:0007669"/>
    <property type="project" value="InterPro"/>
</dbReference>
<dbReference type="PROSITE" id="PS51448">
    <property type="entry name" value="P_TREFOIL_2"/>
    <property type="match status" value="1"/>
</dbReference>
<dbReference type="Pfam" id="PF01055">
    <property type="entry name" value="Glyco_hydro_31_2nd"/>
    <property type="match status" value="1"/>
</dbReference>
<dbReference type="CDD" id="cd14752">
    <property type="entry name" value="GH31_N"/>
    <property type="match status" value="1"/>
</dbReference>
<dbReference type="InterPro" id="IPR044913">
    <property type="entry name" value="P_trefoil_dom_sf"/>
</dbReference>
<comment type="caution">
    <text evidence="17">Lacks conserved residue(s) required for the propagation of feature annotation.</text>
</comment>
<evidence type="ECO:0000256" key="8">
    <source>
        <dbReference type="ARBA" id="ARBA00022737"/>
    </source>
</evidence>
<dbReference type="EC" id="3.2.1.20" evidence="4"/>
<dbReference type="PROSITE" id="PS00707">
    <property type="entry name" value="GLYCOSYL_HYDROL_F31_2"/>
    <property type="match status" value="1"/>
</dbReference>
<dbReference type="PANTHER" id="PTHR22762">
    <property type="entry name" value="ALPHA-GLUCOSIDASE"/>
    <property type="match status" value="1"/>
</dbReference>
<evidence type="ECO:0000256" key="13">
    <source>
        <dbReference type="ARBA" id="ARBA00023157"/>
    </source>
</evidence>
<organism evidence="20 21">
    <name type="scientific">Zapornia atra</name>
    <name type="common">Henderson crake</name>
    <dbReference type="NCBI Taxonomy" id="2585822"/>
    <lineage>
        <taxon>Eukaryota</taxon>
        <taxon>Metazoa</taxon>
        <taxon>Chordata</taxon>
        <taxon>Craniata</taxon>
        <taxon>Vertebrata</taxon>
        <taxon>Euteleostomi</taxon>
        <taxon>Archelosauria</taxon>
        <taxon>Archosauria</taxon>
        <taxon>Dinosauria</taxon>
        <taxon>Saurischia</taxon>
        <taxon>Theropoda</taxon>
        <taxon>Coelurosauria</taxon>
        <taxon>Aves</taxon>
        <taxon>Neognathae</taxon>
        <taxon>Neoaves</taxon>
        <taxon>Gruiformes</taxon>
        <taxon>Rallidae</taxon>
        <taxon>Zapornia</taxon>
    </lineage>
</organism>
<keyword evidence="12" id="KW-0472">Membrane</keyword>
<dbReference type="GO" id="GO:0045177">
    <property type="term" value="C:apical part of cell"/>
    <property type="evidence" value="ECO:0007669"/>
    <property type="project" value="UniProtKB-ARBA"/>
</dbReference>
<dbReference type="FunFam" id="2.60.40.1760:FF:000001">
    <property type="entry name" value="Maltase-glucoamylase, intestinal"/>
    <property type="match status" value="1"/>
</dbReference>
<dbReference type="Pfam" id="PF21365">
    <property type="entry name" value="Glyco_hydro_31_3rd"/>
    <property type="match status" value="1"/>
</dbReference>
<keyword evidence="14" id="KW-0325">Glycoprotein</keyword>
<dbReference type="PANTHER" id="PTHR22762:SF133">
    <property type="entry name" value="P-TYPE DOMAIN-CONTAINING PROTEIN"/>
    <property type="match status" value="1"/>
</dbReference>
<sequence length="976" mass="110682">PQNLLQMNVTNNNYVDPNNLVFDEIRILGLPQEPVAVAVVQYNDLLLSNAKITYDPVNKVALIQGLGLELGKTHLIRWTLGTSVTEKFDCHPGPSASKESCEQLGCVWTEDTSNAGVPYCHYNGLDNGYSAADVTYTASGVTANLTFSKNNLKAYEKSTSPIGTLRLEVKYHSNHMLQFKIYDYANKRYEVPVPLNLPTSPESTVESRLYDVTVQNKPFGIQVRRRSTGTVIWDSQLPTFTFSDMFIQISTRLASQYLYGFGETEHTMYRRDMNWHTWGMFTRDQPPGFKMNSYGFQPFYMSLEEDGNAHGVLLLNSNAMDVTFQPTPALTYRTTGGILDFYMVLGPTPELVVQEYTALVGRPVMPPYWALGFQLCRYGYENDTEIATLVEDMKTANIPYDIQYADIDYMVRQLDFTLSPRFAGLPALIQKIQQEGMRFILILDPAISGNETDYPAFTRGVEKDVFIKWPNTNDIIYAKVWPDLPNVVVNDSLDWDTQVELYRAYVAFPDFFRNSTVEWWAREIMEVYNNPRNASQSLKFDGLWIDMNEPSSFVHGAVSGCRNQELNFPPYIPQLAYRSEGLLFKTLCMEGQQYLPDGSPVRHYDVHNLYGWSQTKPTLDALRNITRERGIVVTRSTYPSSGKWSGHWLGDNTAAWNQLDKSIIGMMEFSLFGVSYTGADICGFFGDSEYELCARWMELGAFYPYSRNHNGKGSKRQDPVAWNSTFEGISRKVLNIRYTLLPYLYTLMFDANAHGSTVVRPLLHEFVEDKTTWEIYKQFLWGPALLISPVLEQGATQVNAYLPDARWYDYHTDEYIGVGGQFRSLSAPLGHINLHIRGGYILAQQSPANTTVYSRKNPLALTVALNDSQVAEGQLYWDDGVRINAYEDGVYLLISFTARKGVLEIKVLHGGYADPNNLKFTDMKILGVTSSVREVTVLQNGDAIQSSHSLSYDSQKQVLKITSLALELGKDYTVRW</sequence>
<evidence type="ECO:0000256" key="12">
    <source>
        <dbReference type="ARBA" id="ARBA00023136"/>
    </source>
</evidence>
<accession>A0A7L3F404</accession>
<feature type="non-terminal residue" evidence="20">
    <location>
        <position position="976"/>
    </location>
</feature>
<keyword evidence="9 18" id="KW-0378">Hydrolase</keyword>
<dbReference type="Gene3D" id="2.60.40.1180">
    <property type="entry name" value="Golgi alpha-mannosidase II"/>
    <property type="match status" value="3"/>
</dbReference>
<evidence type="ECO:0000256" key="6">
    <source>
        <dbReference type="ARBA" id="ARBA00022692"/>
    </source>
</evidence>
<keyword evidence="15 18" id="KW-0326">Glycosidase</keyword>
<keyword evidence="13" id="KW-1015">Disulfide bond</keyword>
<dbReference type="InterPro" id="IPR030458">
    <property type="entry name" value="Glyco_hydro_31_AS"/>
</dbReference>
<dbReference type="FunFam" id="2.60.40.1180:FF:000001">
    <property type="entry name" value="Maltase-glucoamylase, intestinal"/>
    <property type="match status" value="1"/>
</dbReference>
<evidence type="ECO:0000256" key="4">
    <source>
        <dbReference type="ARBA" id="ARBA00012741"/>
    </source>
</evidence>
<dbReference type="InterPro" id="IPR048395">
    <property type="entry name" value="Glyco_hydro_31_C"/>
</dbReference>
<name>A0A7L3F404_9GRUI</name>
<evidence type="ECO:0000256" key="5">
    <source>
        <dbReference type="ARBA" id="ARBA00022641"/>
    </source>
</evidence>
<proteinExistence type="inferred from homology"/>
<feature type="non-terminal residue" evidence="20">
    <location>
        <position position="1"/>
    </location>
</feature>
<dbReference type="GO" id="GO:0004558">
    <property type="term" value="F:alpha-1,4-glucosidase activity"/>
    <property type="evidence" value="ECO:0007669"/>
    <property type="project" value="TreeGrafter"/>
</dbReference>
<dbReference type="GO" id="GO:0030246">
    <property type="term" value="F:carbohydrate binding"/>
    <property type="evidence" value="ECO:0007669"/>
    <property type="project" value="InterPro"/>
</dbReference>
<dbReference type="PROSITE" id="PS00129">
    <property type="entry name" value="GLYCOSYL_HYDROL_F31_1"/>
    <property type="match status" value="1"/>
</dbReference>
<comment type="catalytic activity">
    <reaction evidence="1">
        <text>Hydrolysis of terminal, non-reducing (1-&gt;4)-linked alpha-D-glucose residues with release of alpha-D-glucose.</text>
        <dbReference type="EC" id="3.2.1.20"/>
    </reaction>
</comment>
<protein>
    <recommendedName>
        <fullName evidence="4">alpha-glucosidase</fullName>
        <ecNumber evidence="4">3.2.1.20</ecNumber>
    </recommendedName>
    <alternativeName>
        <fullName evidence="16">Maltase</fullName>
    </alternativeName>
</protein>